<dbReference type="FunFam" id="3.40.50.300:FF:000118">
    <property type="entry name" value="Rho-related GTP-binding protein RhoG"/>
    <property type="match status" value="1"/>
</dbReference>
<dbReference type="GO" id="GO:0008270">
    <property type="term" value="F:zinc ion binding"/>
    <property type="evidence" value="ECO:0007669"/>
    <property type="project" value="UniProtKB-KW"/>
</dbReference>
<dbReference type="GO" id="GO:0007264">
    <property type="term" value="P:small GTPase-mediated signal transduction"/>
    <property type="evidence" value="ECO:0007669"/>
    <property type="project" value="InterPro"/>
</dbReference>
<dbReference type="InterPro" id="IPR013083">
    <property type="entry name" value="Znf_RING/FYVE/PHD"/>
</dbReference>
<evidence type="ECO:0000259" key="8">
    <source>
        <dbReference type="PROSITE" id="PS50097"/>
    </source>
</evidence>
<dbReference type="SMART" id="SM00176">
    <property type="entry name" value="RAN"/>
    <property type="match status" value="1"/>
</dbReference>
<dbReference type="CDD" id="cd18186">
    <property type="entry name" value="BTB_POZ_ZBTB_KLHL-like"/>
    <property type="match status" value="1"/>
</dbReference>
<dbReference type="CDD" id="cd00157">
    <property type="entry name" value="Rho"/>
    <property type="match status" value="1"/>
</dbReference>
<dbReference type="InterPro" id="IPR001841">
    <property type="entry name" value="Znf_RING"/>
</dbReference>
<dbReference type="InterPro" id="IPR027417">
    <property type="entry name" value="P-loop_NTPase"/>
</dbReference>
<feature type="domain" description="RING-type" evidence="7">
    <location>
        <begin position="366"/>
        <end position="405"/>
    </location>
</feature>
<evidence type="ECO:0000256" key="4">
    <source>
        <dbReference type="ARBA" id="ARBA00022833"/>
    </source>
</evidence>
<accession>A0A0L0DPL0</accession>
<dbReference type="PANTHER" id="PTHR24072">
    <property type="entry name" value="RHO FAMILY GTPASE"/>
    <property type="match status" value="1"/>
</dbReference>
<dbReference type="InterPro" id="IPR000210">
    <property type="entry name" value="BTB/POZ_dom"/>
</dbReference>
<keyword evidence="2" id="KW-0547">Nucleotide-binding</keyword>
<keyword evidence="4" id="KW-0862">Zinc</keyword>
<evidence type="ECO:0000259" key="7">
    <source>
        <dbReference type="PROSITE" id="PS50089"/>
    </source>
</evidence>
<dbReference type="Gene3D" id="3.40.50.300">
    <property type="entry name" value="P-loop containing nucleotide triphosphate hydrolases"/>
    <property type="match status" value="1"/>
</dbReference>
<keyword evidence="3 6" id="KW-0863">Zinc-finger</keyword>
<dbReference type="GO" id="GO:0003924">
    <property type="term" value="F:GTPase activity"/>
    <property type="evidence" value="ECO:0007669"/>
    <property type="project" value="InterPro"/>
</dbReference>
<dbReference type="InterPro" id="IPR017907">
    <property type="entry name" value="Znf_RING_CS"/>
</dbReference>
<evidence type="ECO:0000313" key="9">
    <source>
        <dbReference type="EMBL" id="KNC54232.1"/>
    </source>
</evidence>
<dbReference type="SMART" id="SM00175">
    <property type="entry name" value="RAB"/>
    <property type="match status" value="1"/>
</dbReference>
<dbReference type="SMART" id="SM00184">
    <property type="entry name" value="RING"/>
    <property type="match status" value="1"/>
</dbReference>
<evidence type="ECO:0000256" key="2">
    <source>
        <dbReference type="ARBA" id="ARBA00022741"/>
    </source>
</evidence>
<dbReference type="PROSITE" id="PS51420">
    <property type="entry name" value="RHO"/>
    <property type="match status" value="1"/>
</dbReference>
<dbReference type="PRINTS" id="PR00449">
    <property type="entry name" value="RASTRNSFRMNG"/>
</dbReference>
<dbReference type="eggNOG" id="KOG0393">
    <property type="taxonomic scope" value="Eukaryota"/>
</dbReference>
<dbReference type="Proteomes" id="UP000054408">
    <property type="component" value="Unassembled WGS sequence"/>
</dbReference>
<dbReference type="OrthoDB" id="8830751at2759"/>
<dbReference type="Gene3D" id="3.30.40.10">
    <property type="entry name" value="Zinc/RING finger domain, C3HC4 (zinc finger)"/>
    <property type="match status" value="1"/>
</dbReference>
<proteinExistence type="predicted"/>
<keyword evidence="10" id="KW-1185">Reference proteome</keyword>
<evidence type="ECO:0000256" key="5">
    <source>
        <dbReference type="ARBA" id="ARBA00023134"/>
    </source>
</evidence>
<dbReference type="GeneID" id="25568356"/>
<dbReference type="Pfam" id="PF00651">
    <property type="entry name" value="BTB"/>
    <property type="match status" value="1"/>
</dbReference>
<dbReference type="RefSeq" id="XP_013753870.1">
    <property type="nucleotide sequence ID" value="XM_013898416.1"/>
</dbReference>
<evidence type="ECO:0000256" key="1">
    <source>
        <dbReference type="ARBA" id="ARBA00022723"/>
    </source>
</evidence>
<dbReference type="InterPro" id="IPR001806">
    <property type="entry name" value="Small_GTPase"/>
</dbReference>
<dbReference type="PROSITE" id="PS51419">
    <property type="entry name" value="RAB"/>
    <property type="match status" value="1"/>
</dbReference>
<dbReference type="GO" id="GO:0005525">
    <property type="term" value="F:GTP binding"/>
    <property type="evidence" value="ECO:0007669"/>
    <property type="project" value="UniProtKB-KW"/>
</dbReference>
<dbReference type="SUPFAM" id="SSF52540">
    <property type="entry name" value="P-loop containing nucleoside triphosphate hydrolases"/>
    <property type="match status" value="1"/>
</dbReference>
<dbReference type="InterPro" id="IPR003578">
    <property type="entry name" value="Small_GTPase_Rho"/>
</dbReference>
<dbReference type="EMBL" id="GL349487">
    <property type="protein sequence ID" value="KNC54232.1"/>
    <property type="molecule type" value="Genomic_DNA"/>
</dbReference>
<dbReference type="STRING" id="461836.A0A0L0DPL0"/>
<keyword evidence="1" id="KW-0479">Metal-binding</keyword>
<dbReference type="AlphaFoldDB" id="A0A0L0DPL0"/>
<dbReference type="InterPro" id="IPR005225">
    <property type="entry name" value="Small_GTP-bd"/>
</dbReference>
<protein>
    <submittedName>
        <fullName evidence="9">Rac2 protein</fullName>
    </submittedName>
</protein>
<dbReference type="CDD" id="cd18499">
    <property type="entry name" value="BACK_RHOBTB"/>
    <property type="match status" value="1"/>
</dbReference>
<dbReference type="SMART" id="SM00174">
    <property type="entry name" value="RHO"/>
    <property type="match status" value="1"/>
</dbReference>
<dbReference type="PROSITE" id="PS51421">
    <property type="entry name" value="RAS"/>
    <property type="match status" value="1"/>
</dbReference>
<dbReference type="SMART" id="SM00173">
    <property type="entry name" value="RAS"/>
    <property type="match status" value="1"/>
</dbReference>
<feature type="domain" description="BTB" evidence="8">
    <location>
        <begin position="575"/>
        <end position="641"/>
    </location>
</feature>
<evidence type="ECO:0000256" key="6">
    <source>
        <dbReference type="PROSITE-ProRule" id="PRU00175"/>
    </source>
</evidence>
<evidence type="ECO:0000256" key="3">
    <source>
        <dbReference type="ARBA" id="ARBA00022771"/>
    </source>
</evidence>
<reference evidence="9 10" key="1">
    <citation type="submission" date="2010-05" db="EMBL/GenBank/DDBJ databases">
        <title>The Genome Sequence of Thecamonas trahens ATCC 50062.</title>
        <authorList>
            <consortium name="The Broad Institute Genome Sequencing Platform"/>
            <person name="Russ C."/>
            <person name="Cuomo C."/>
            <person name="Shea T."/>
            <person name="Young S.K."/>
            <person name="Zeng Q."/>
            <person name="Koehrsen M."/>
            <person name="Haas B."/>
            <person name="Borodovsky M."/>
            <person name="Guigo R."/>
            <person name="Alvarado L."/>
            <person name="Berlin A."/>
            <person name="Bochicchio J."/>
            <person name="Borenstein D."/>
            <person name="Chapman S."/>
            <person name="Chen Z."/>
            <person name="Freedman E."/>
            <person name="Gellesch M."/>
            <person name="Goldberg J."/>
            <person name="Griggs A."/>
            <person name="Gujja S."/>
            <person name="Heilman E."/>
            <person name="Heiman D."/>
            <person name="Hepburn T."/>
            <person name="Howarth C."/>
            <person name="Jen D."/>
            <person name="Larson L."/>
            <person name="Mehta T."/>
            <person name="Park D."/>
            <person name="Pearson M."/>
            <person name="Roberts A."/>
            <person name="Saif S."/>
            <person name="Shenoy N."/>
            <person name="Sisk P."/>
            <person name="Stolte C."/>
            <person name="Sykes S."/>
            <person name="Thomson T."/>
            <person name="Walk T."/>
            <person name="White J."/>
            <person name="Yandava C."/>
            <person name="Burger G."/>
            <person name="Gray M.W."/>
            <person name="Holland P.W.H."/>
            <person name="King N."/>
            <person name="Lang F.B.F."/>
            <person name="Roger A.J."/>
            <person name="Ruiz-Trillo I."/>
            <person name="Lander E."/>
            <person name="Nusbaum C."/>
        </authorList>
    </citation>
    <scope>NUCLEOTIDE SEQUENCE [LARGE SCALE GENOMIC DNA]</scope>
    <source>
        <strain evidence="9 10">ATCC 50062</strain>
    </source>
</reference>
<keyword evidence="5" id="KW-0342">GTP-binding</keyword>
<organism evidence="9 10">
    <name type="scientific">Thecamonas trahens ATCC 50062</name>
    <dbReference type="NCBI Taxonomy" id="461836"/>
    <lineage>
        <taxon>Eukaryota</taxon>
        <taxon>Apusozoa</taxon>
        <taxon>Apusomonadida</taxon>
        <taxon>Apusomonadidae</taxon>
        <taxon>Thecamonas</taxon>
    </lineage>
</organism>
<dbReference type="Pfam" id="PF00071">
    <property type="entry name" value="Ras"/>
    <property type="match status" value="1"/>
</dbReference>
<dbReference type="SUPFAM" id="SSF57850">
    <property type="entry name" value="RING/U-box"/>
    <property type="match status" value="1"/>
</dbReference>
<dbReference type="Pfam" id="PF13639">
    <property type="entry name" value="zf-RING_2"/>
    <property type="match status" value="1"/>
</dbReference>
<dbReference type="PROSITE" id="PS50097">
    <property type="entry name" value="BTB"/>
    <property type="match status" value="1"/>
</dbReference>
<dbReference type="PROSITE" id="PS50089">
    <property type="entry name" value="ZF_RING_2"/>
    <property type="match status" value="1"/>
</dbReference>
<dbReference type="NCBIfam" id="TIGR00231">
    <property type="entry name" value="small_GTP"/>
    <property type="match status" value="1"/>
</dbReference>
<dbReference type="eggNOG" id="KOG0297">
    <property type="taxonomic scope" value="Eukaryota"/>
</dbReference>
<sequence length="809" mass="86461">MQAIKCVVVGDGAVGKSCMLIAYTTNAFPGEYVPTVFDNYSANVMVDGKPISLGLWDTAGQEDYDRLRPLSYPQTDVFMLCFSVVSRASFQNVSSKWMPEILHHCPNTPIILVGTKADLRAGDVDAERLVSRDEAQALANGIGAVSYAETSALVGTGLKAAFDTAIMAVINSAGSRRKSRFSLFKSSGSGAGSSSSAVPDYDYEYEYDSDDGVEDHNAGIPAPPALPEVVDLHAPWINIETATFGADLHTLYNNSLHADLRFVVPSLGSAPETSFFAHSPIVLAASTLLARLLLPALSANEADEVARIALPRGVSWIARVDNVLYRVEAPDGSASSSSAALLDLGVDARLTELEYVDEDIDDELLCSICTLPFLEPVAVPGCEHIFCATCLKDWLFQHANCPACRGTVAASAVAPASRIIRNLVDKLEAHCPEDGCEHVAARSTLVAHLDAEHGSPEEVSSQSAGEASSSLAAPPNNELGWSLVVVLDAAEVTADGFGALLEFLYSGATDLGARGSERLGLVRAAAELFGAEHLLTSCNNVAGSLDELNPSITTYKNDLVGERLKELFLGRPLRADAWLEVGKARVPVHRALLAARCAWLHSLVRELPCGGSVVVEDARLGAADLGACLEFVYTAHCESVSECTVETVLHGESHVFSIAAAAAHCNLFRLLQFTELYGSKILERATTASVGQSGIDVVALLHASQAQGASQLAAFLLHFLASNVVPLAPHITPGALGPDNLAWVRSHQWPPADYLDELDAWEGQVAEAKETGAVPDDWQWRRRERVRMRIANDGTRRPVRSGKKNCIVM</sequence>
<dbReference type="InterPro" id="IPR011333">
    <property type="entry name" value="SKP1/BTB/POZ_sf"/>
</dbReference>
<dbReference type="Gene3D" id="3.30.710.10">
    <property type="entry name" value="Potassium Channel Kv1.1, Chain A"/>
    <property type="match status" value="1"/>
</dbReference>
<dbReference type="SUPFAM" id="SSF54695">
    <property type="entry name" value="POZ domain"/>
    <property type="match status" value="2"/>
</dbReference>
<dbReference type="PROSITE" id="PS00518">
    <property type="entry name" value="ZF_RING_1"/>
    <property type="match status" value="1"/>
</dbReference>
<evidence type="ECO:0000313" key="10">
    <source>
        <dbReference type="Proteomes" id="UP000054408"/>
    </source>
</evidence>
<name>A0A0L0DPL0_THETB</name>
<gene>
    <name evidence="9" type="ORF">AMSG_10025</name>
</gene>